<keyword evidence="2" id="KW-1185">Reference proteome</keyword>
<accession>A0A7U4QLC4</accession>
<reference evidence="1 2" key="1">
    <citation type="submission" date="2015-10" db="EMBL/GenBank/DDBJ databases">
        <title>Candidatus Desulfofervidus auxilii, a hydrogenotrophic sulfate-reducing bacterium involved in the thermophilic anaerobic oxidation of methane.</title>
        <authorList>
            <person name="Krukenberg V."/>
            <person name="Richter M."/>
            <person name="Wegener G."/>
        </authorList>
    </citation>
    <scope>NUCLEOTIDE SEQUENCE [LARGE SCALE GENOMIC DNA]</scope>
    <source>
        <strain evidence="1 2">HS1</strain>
    </source>
</reference>
<dbReference type="Proteomes" id="UP000070560">
    <property type="component" value="Chromosome"/>
</dbReference>
<dbReference type="EMBL" id="CP013015">
    <property type="protein sequence ID" value="AMM41468.1"/>
    <property type="molecule type" value="Genomic_DNA"/>
</dbReference>
<dbReference type="KEGG" id="daw:HS1_001674"/>
<dbReference type="AlphaFoldDB" id="A0A7U4QLC4"/>
<gene>
    <name evidence="1" type="ORF">HS1_001674</name>
</gene>
<evidence type="ECO:0000313" key="1">
    <source>
        <dbReference type="EMBL" id="AMM41468.1"/>
    </source>
</evidence>
<sequence>MVKISFERMMWELEDIEELVFIYPNHKVLKKITRLSEKQRGFLISLLYLPTCLCVARRQAKDTVRQTYSGLKSNGISGENKFF</sequence>
<name>A0A7U4QLC4_DESA2</name>
<organism evidence="1 2">
    <name type="scientific">Desulfofervidus auxilii</name>
    <dbReference type="NCBI Taxonomy" id="1621989"/>
    <lineage>
        <taxon>Bacteria</taxon>
        <taxon>Pseudomonadati</taxon>
        <taxon>Thermodesulfobacteriota</taxon>
        <taxon>Candidatus Desulfofervidia</taxon>
        <taxon>Candidatus Desulfofervidales</taxon>
        <taxon>Candidatus Desulfofervidaceae</taxon>
        <taxon>Candidatus Desulfofervidus</taxon>
    </lineage>
</organism>
<protein>
    <submittedName>
        <fullName evidence="1">Uncharacterized protein</fullName>
    </submittedName>
</protein>
<dbReference type="RefSeq" id="WP_156469429.1">
    <property type="nucleotide sequence ID" value="NZ_CP013015.1"/>
</dbReference>
<evidence type="ECO:0000313" key="2">
    <source>
        <dbReference type="Proteomes" id="UP000070560"/>
    </source>
</evidence>
<proteinExistence type="predicted"/>